<dbReference type="GO" id="GO:1902201">
    <property type="term" value="P:negative regulation of bacterial-type flagellum-dependent cell motility"/>
    <property type="evidence" value="ECO:0007669"/>
    <property type="project" value="TreeGrafter"/>
</dbReference>
<dbReference type="InterPro" id="IPR043128">
    <property type="entry name" value="Rev_trsase/Diguanyl_cyclase"/>
</dbReference>
<dbReference type="PANTHER" id="PTHR45138">
    <property type="entry name" value="REGULATORY COMPONENTS OF SENSORY TRANSDUCTION SYSTEM"/>
    <property type="match status" value="1"/>
</dbReference>
<comment type="caution">
    <text evidence="6">The sequence shown here is derived from an EMBL/GenBank/DDBJ whole genome shotgun (WGS) entry which is preliminary data.</text>
</comment>
<dbReference type="InterPro" id="IPR000700">
    <property type="entry name" value="PAS-assoc_C"/>
</dbReference>
<gene>
    <name evidence="6" type="ORF">TW81_09250</name>
</gene>
<dbReference type="InterPro" id="IPR003018">
    <property type="entry name" value="GAF"/>
</dbReference>
<dbReference type="PANTHER" id="PTHR45138:SF9">
    <property type="entry name" value="DIGUANYLATE CYCLASE DGCM-RELATED"/>
    <property type="match status" value="1"/>
</dbReference>
<dbReference type="SUPFAM" id="SSF55781">
    <property type="entry name" value="GAF domain-like"/>
    <property type="match status" value="1"/>
</dbReference>
<reference evidence="6 7" key="1">
    <citation type="journal article" date="2015" name="BMC Genomics">
        <title>Genome mining reveals unlocked bioactive potential of marine Gram-negative bacteria.</title>
        <authorList>
            <person name="Machado H."/>
            <person name="Sonnenschein E.C."/>
            <person name="Melchiorsen J."/>
            <person name="Gram L."/>
        </authorList>
    </citation>
    <scope>NUCLEOTIDE SEQUENCE [LARGE SCALE GENOMIC DNA]</scope>
    <source>
        <strain evidence="6 7">S2757</strain>
    </source>
</reference>
<dbReference type="OrthoDB" id="9799509at2"/>
<dbReference type="Gene3D" id="3.30.450.20">
    <property type="entry name" value="PAS domain"/>
    <property type="match status" value="1"/>
</dbReference>
<dbReference type="InterPro" id="IPR035965">
    <property type="entry name" value="PAS-like_dom_sf"/>
</dbReference>
<dbReference type="STRING" id="579748.TW81_09250"/>
<dbReference type="SMART" id="SM00267">
    <property type="entry name" value="GGDEF"/>
    <property type="match status" value="1"/>
</dbReference>
<dbReference type="SUPFAM" id="SSF55073">
    <property type="entry name" value="Nucleotide cyclase"/>
    <property type="match status" value="1"/>
</dbReference>
<evidence type="ECO:0000259" key="4">
    <source>
        <dbReference type="PROSITE" id="PS50113"/>
    </source>
</evidence>
<evidence type="ECO:0000259" key="5">
    <source>
        <dbReference type="PROSITE" id="PS50887"/>
    </source>
</evidence>
<name>A0A0F4NM80_9VIBR</name>
<comment type="catalytic activity">
    <reaction evidence="3">
        <text>2 GTP = 3',3'-c-di-GMP + 2 diphosphate</text>
        <dbReference type="Rhea" id="RHEA:24898"/>
        <dbReference type="ChEBI" id="CHEBI:33019"/>
        <dbReference type="ChEBI" id="CHEBI:37565"/>
        <dbReference type="ChEBI" id="CHEBI:58805"/>
        <dbReference type="EC" id="2.7.7.65"/>
    </reaction>
</comment>
<evidence type="ECO:0000256" key="3">
    <source>
        <dbReference type="ARBA" id="ARBA00034247"/>
    </source>
</evidence>
<evidence type="ECO:0000256" key="2">
    <source>
        <dbReference type="ARBA" id="ARBA00012528"/>
    </source>
</evidence>
<feature type="domain" description="GGDEF" evidence="5">
    <location>
        <begin position="357"/>
        <end position="488"/>
    </location>
</feature>
<feature type="domain" description="PAC" evidence="4">
    <location>
        <begin position="273"/>
        <end position="325"/>
    </location>
</feature>
<keyword evidence="7" id="KW-1185">Reference proteome</keyword>
<evidence type="ECO:0000313" key="7">
    <source>
        <dbReference type="Proteomes" id="UP000033673"/>
    </source>
</evidence>
<dbReference type="InterPro" id="IPR050469">
    <property type="entry name" value="Diguanylate_Cyclase"/>
</dbReference>
<dbReference type="InterPro" id="IPR029787">
    <property type="entry name" value="Nucleotide_cyclase"/>
</dbReference>
<dbReference type="SMART" id="SM00065">
    <property type="entry name" value="GAF"/>
    <property type="match status" value="1"/>
</dbReference>
<dbReference type="InterPro" id="IPR000160">
    <property type="entry name" value="GGDEF_dom"/>
</dbReference>
<dbReference type="RefSeq" id="WP_045955424.1">
    <property type="nucleotide sequence ID" value="NZ_JXXV01000016.1"/>
</dbReference>
<dbReference type="GO" id="GO:0043709">
    <property type="term" value="P:cell adhesion involved in single-species biofilm formation"/>
    <property type="evidence" value="ECO:0007669"/>
    <property type="project" value="TreeGrafter"/>
</dbReference>
<sequence length="488" mass="56720">MAINTGPLSSIELNQLDDFSHELLAEVLSRAEALVTGYGWLDSTEALLKEIGTITQVSRVWIFQTLELNNDYILQDYVFEWTRDDKYIQIGLPHFNHFKSNIDNQEYSVLVESRKKGEYQTLITDNLPQSWLKSYLQSQKILSMLTIPIIVDNQWWGTLGLDDCERAFEWSATEIALLKAASFFISSAITREHLVARKRQLSVLKQNTTCSTWEFDLRRGHLWSTSEVFLPECETPFTMHFVSRDWIRRLHPDFRQDFFHQAKRFLNQQDEIFRCVVKMLINNGECRWIEISANSPKIKNHKDDVLVGVFWDITQRKETELRLELEATTDPLTGLFNRRKFEQEVESALVEIEQSDRYFSLAIIDIDFFKQINDTYGHIVGDKVLCYFTLLCQQSLRDHDCFARIGGEEFALLLKDTSEDEAFAICTRIRELVKANHYMLEQTGITFTISIGCTTVRDKSVLIEHAFEKADTALYQAKLSGRDQVIAI</sequence>
<evidence type="ECO:0000313" key="6">
    <source>
        <dbReference type="EMBL" id="KJY83186.1"/>
    </source>
</evidence>
<dbReference type="PATRIC" id="fig|579748.3.peg.1904"/>
<comment type="cofactor">
    <cofactor evidence="1">
        <name>Mg(2+)</name>
        <dbReference type="ChEBI" id="CHEBI:18420"/>
    </cofactor>
</comment>
<proteinExistence type="predicted"/>
<dbReference type="Gene3D" id="3.30.450.40">
    <property type="match status" value="1"/>
</dbReference>
<dbReference type="Pfam" id="PF00990">
    <property type="entry name" value="GGDEF"/>
    <property type="match status" value="1"/>
</dbReference>
<dbReference type="FunFam" id="3.30.70.270:FF:000001">
    <property type="entry name" value="Diguanylate cyclase domain protein"/>
    <property type="match status" value="1"/>
</dbReference>
<evidence type="ECO:0000256" key="1">
    <source>
        <dbReference type="ARBA" id="ARBA00001946"/>
    </source>
</evidence>
<dbReference type="PROSITE" id="PS50113">
    <property type="entry name" value="PAC"/>
    <property type="match status" value="1"/>
</dbReference>
<dbReference type="Proteomes" id="UP000033673">
    <property type="component" value="Unassembled WGS sequence"/>
</dbReference>
<dbReference type="AlphaFoldDB" id="A0A0F4NM80"/>
<dbReference type="SUPFAM" id="SSF55785">
    <property type="entry name" value="PYP-like sensor domain (PAS domain)"/>
    <property type="match status" value="1"/>
</dbReference>
<dbReference type="GO" id="GO:0005886">
    <property type="term" value="C:plasma membrane"/>
    <property type="evidence" value="ECO:0007669"/>
    <property type="project" value="TreeGrafter"/>
</dbReference>
<dbReference type="PROSITE" id="PS50887">
    <property type="entry name" value="GGDEF"/>
    <property type="match status" value="1"/>
</dbReference>
<protein>
    <recommendedName>
        <fullName evidence="2">diguanylate cyclase</fullName>
        <ecNumber evidence="2">2.7.7.65</ecNumber>
    </recommendedName>
</protein>
<dbReference type="Pfam" id="PF01590">
    <property type="entry name" value="GAF"/>
    <property type="match status" value="1"/>
</dbReference>
<dbReference type="InterPro" id="IPR029016">
    <property type="entry name" value="GAF-like_dom_sf"/>
</dbReference>
<accession>A0A0F4NM80</accession>
<dbReference type="EC" id="2.7.7.65" evidence="2"/>
<dbReference type="GO" id="GO:0052621">
    <property type="term" value="F:diguanylate cyclase activity"/>
    <property type="evidence" value="ECO:0007669"/>
    <property type="project" value="UniProtKB-EC"/>
</dbReference>
<dbReference type="Gene3D" id="3.30.70.270">
    <property type="match status" value="1"/>
</dbReference>
<dbReference type="CDD" id="cd01949">
    <property type="entry name" value="GGDEF"/>
    <property type="match status" value="1"/>
</dbReference>
<dbReference type="NCBIfam" id="TIGR00254">
    <property type="entry name" value="GGDEF"/>
    <property type="match status" value="1"/>
</dbReference>
<dbReference type="EMBL" id="JXXV01000016">
    <property type="protein sequence ID" value="KJY83186.1"/>
    <property type="molecule type" value="Genomic_DNA"/>
</dbReference>
<organism evidence="6 7">
    <name type="scientific">Vibrio galatheae</name>
    <dbReference type="NCBI Taxonomy" id="579748"/>
    <lineage>
        <taxon>Bacteria</taxon>
        <taxon>Pseudomonadati</taxon>
        <taxon>Pseudomonadota</taxon>
        <taxon>Gammaproteobacteria</taxon>
        <taxon>Vibrionales</taxon>
        <taxon>Vibrionaceae</taxon>
        <taxon>Vibrio</taxon>
    </lineage>
</organism>